<evidence type="ECO:0000313" key="2">
    <source>
        <dbReference type="Proteomes" id="UP000004995"/>
    </source>
</evidence>
<dbReference type="HOGENOM" id="CLU_3176309_0_0_1"/>
<evidence type="ECO:0000313" key="1">
    <source>
        <dbReference type="EnsemblPlants" id="KQL22695"/>
    </source>
</evidence>
<reference evidence="1" key="2">
    <citation type="submission" date="2018-08" db="UniProtKB">
        <authorList>
            <consortium name="EnsemblPlants"/>
        </authorList>
    </citation>
    <scope>IDENTIFICATION</scope>
    <source>
        <strain evidence="1">Yugu1</strain>
    </source>
</reference>
<organism evidence="1 2">
    <name type="scientific">Setaria italica</name>
    <name type="common">Foxtail millet</name>
    <name type="synonym">Panicum italicum</name>
    <dbReference type="NCBI Taxonomy" id="4555"/>
    <lineage>
        <taxon>Eukaryota</taxon>
        <taxon>Viridiplantae</taxon>
        <taxon>Streptophyta</taxon>
        <taxon>Embryophyta</taxon>
        <taxon>Tracheophyta</taxon>
        <taxon>Spermatophyta</taxon>
        <taxon>Magnoliopsida</taxon>
        <taxon>Liliopsida</taxon>
        <taxon>Poales</taxon>
        <taxon>Poaceae</taxon>
        <taxon>PACMAD clade</taxon>
        <taxon>Panicoideae</taxon>
        <taxon>Panicodae</taxon>
        <taxon>Paniceae</taxon>
        <taxon>Cenchrinae</taxon>
        <taxon>Setaria</taxon>
    </lineage>
</organism>
<proteinExistence type="predicted"/>
<sequence length="47" mass="5512">MTKKQGKKNQYFYHPLQSKQYPEANLLMQAISHLLSNFTILTVDQSQ</sequence>
<dbReference type="InParanoid" id="K4A4L6"/>
<name>K4A4L6_SETIT</name>
<protein>
    <submittedName>
        <fullName evidence="1">Uncharacterized protein</fullName>
    </submittedName>
</protein>
<dbReference type="Gramene" id="KQL22695">
    <property type="protein sequence ID" value="KQL22695"/>
    <property type="gene ID" value="SETIT_033820mg"/>
</dbReference>
<dbReference type="AlphaFoldDB" id="K4A4L6"/>
<dbReference type="EMBL" id="AGNK02000705">
    <property type="status" value="NOT_ANNOTATED_CDS"/>
    <property type="molecule type" value="Genomic_DNA"/>
</dbReference>
<keyword evidence="2" id="KW-1185">Reference proteome</keyword>
<dbReference type="EnsemblPlants" id="KQL22695">
    <property type="protein sequence ID" value="KQL22695"/>
    <property type="gene ID" value="SETIT_033820mg"/>
</dbReference>
<dbReference type="Proteomes" id="UP000004995">
    <property type="component" value="Unassembled WGS sequence"/>
</dbReference>
<reference evidence="2" key="1">
    <citation type="journal article" date="2012" name="Nat. Biotechnol.">
        <title>Reference genome sequence of the model plant Setaria.</title>
        <authorList>
            <person name="Bennetzen J.L."/>
            <person name="Schmutz J."/>
            <person name="Wang H."/>
            <person name="Percifield R."/>
            <person name="Hawkins J."/>
            <person name="Pontaroli A.C."/>
            <person name="Estep M."/>
            <person name="Feng L."/>
            <person name="Vaughn J.N."/>
            <person name="Grimwood J."/>
            <person name="Jenkins J."/>
            <person name="Barry K."/>
            <person name="Lindquist E."/>
            <person name="Hellsten U."/>
            <person name="Deshpande S."/>
            <person name="Wang X."/>
            <person name="Wu X."/>
            <person name="Mitros T."/>
            <person name="Triplett J."/>
            <person name="Yang X."/>
            <person name="Ye C.Y."/>
            <person name="Mauro-Herrera M."/>
            <person name="Wang L."/>
            <person name="Li P."/>
            <person name="Sharma M."/>
            <person name="Sharma R."/>
            <person name="Ronald P.C."/>
            <person name="Panaud O."/>
            <person name="Kellogg E.A."/>
            <person name="Brutnell T.P."/>
            <person name="Doust A.N."/>
            <person name="Tuskan G.A."/>
            <person name="Rokhsar D."/>
            <person name="Devos K.M."/>
        </authorList>
    </citation>
    <scope>NUCLEOTIDE SEQUENCE [LARGE SCALE GENOMIC DNA]</scope>
    <source>
        <strain evidence="2">cv. Yugu1</strain>
    </source>
</reference>
<accession>K4A4L6</accession>